<reference evidence="2 3" key="1">
    <citation type="submission" date="2022-11" db="EMBL/GenBank/DDBJ databases">
        <title>Anaerobic phenanthrene biodegradation by a DNRA strain PheN6.</title>
        <authorList>
            <person name="Zhang Z."/>
        </authorList>
    </citation>
    <scope>NUCLEOTIDE SEQUENCE [LARGE SCALE GENOMIC DNA]</scope>
    <source>
        <strain evidence="2 3">PheN6</strain>
    </source>
</reference>
<protein>
    <submittedName>
        <fullName evidence="2">DsbA family oxidoreductase</fullName>
    </submittedName>
</protein>
<gene>
    <name evidence="2" type="ORF">OO014_06230</name>
</gene>
<sequence length="227" mass="24331">MTDQSAAESTTPVSLELWSDLVCPWCWISKRRIEAAIAAFERPHDVTLRMRSYELDPQVPVGEGLGVAEHLGRKYGGGVEGGRLMNAHVSDVAVGDGLSFDWHTAVRANTFDGHRLCALALEMGGPALQSAAYERFHAAHFSEGLAIDDHEVLQRLSAEAGLDERRVAAVLAGSDYADDVRGDEELARSMGVTSVPFLLANGRAALTGARSVDDYLALLRGVVTEGG</sequence>
<evidence type="ECO:0000313" key="2">
    <source>
        <dbReference type="EMBL" id="MDC5696850.1"/>
    </source>
</evidence>
<dbReference type="SUPFAM" id="SSF52833">
    <property type="entry name" value="Thioredoxin-like"/>
    <property type="match status" value="1"/>
</dbReference>
<evidence type="ECO:0000259" key="1">
    <source>
        <dbReference type="Pfam" id="PF01323"/>
    </source>
</evidence>
<name>A0ABT5GG94_9MICO</name>
<keyword evidence="3" id="KW-1185">Reference proteome</keyword>
<dbReference type="RefSeq" id="WP_272461425.1">
    <property type="nucleotide sequence ID" value="NZ_JAPFQL010000020.1"/>
</dbReference>
<comment type="caution">
    <text evidence="2">The sequence shown here is derived from an EMBL/GenBank/DDBJ whole genome shotgun (WGS) entry which is preliminary data.</text>
</comment>
<proteinExistence type="predicted"/>
<accession>A0ABT5GG94</accession>
<dbReference type="Pfam" id="PF01323">
    <property type="entry name" value="DSBA"/>
    <property type="match status" value="1"/>
</dbReference>
<dbReference type="Proteomes" id="UP001150259">
    <property type="component" value="Unassembled WGS sequence"/>
</dbReference>
<dbReference type="InterPro" id="IPR036249">
    <property type="entry name" value="Thioredoxin-like_sf"/>
</dbReference>
<dbReference type="Gene3D" id="3.40.30.10">
    <property type="entry name" value="Glutaredoxin"/>
    <property type="match status" value="1"/>
</dbReference>
<dbReference type="EMBL" id="JAPFQL010000020">
    <property type="protein sequence ID" value="MDC5696850.1"/>
    <property type="molecule type" value="Genomic_DNA"/>
</dbReference>
<organism evidence="2 3">
    <name type="scientific">Intrasporangium calvum</name>
    <dbReference type="NCBI Taxonomy" id="53358"/>
    <lineage>
        <taxon>Bacteria</taxon>
        <taxon>Bacillati</taxon>
        <taxon>Actinomycetota</taxon>
        <taxon>Actinomycetes</taxon>
        <taxon>Micrococcales</taxon>
        <taxon>Intrasporangiaceae</taxon>
        <taxon>Intrasporangium</taxon>
    </lineage>
</organism>
<dbReference type="InterPro" id="IPR001853">
    <property type="entry name" value="DSBA-like_thioredoxin_dom"/>
</dbReference>
<dbReference type="PANTHER" id="PTHR13887">
    <property type="entry name" value="GLUTATHIONE S-TRANSFERASE KAPPA"/>
    <property type="match status" value="1"/>
</dbReference>
<dbReference type="PANTHER" id="PTHR13887:SF41">
    <property type="entry name" value="THIOREDOXIN SUPERFAMILY PROTEIN"/>
    <property type="match status" value="1"/>
</dbReference>
<feature type="domain" description="DSBA-like thioredoxin" evidence="1">
    <location>
        <begin position="15"/>
        <end position="217"/>
    </location>
</feature>
<evidence type="ECO:0000313" key="3">
    <source>
        <dbReference type="Proteomes" id="UP001150259"/>
    </source>
</evidence>
<dbReference type="CDD" id="cd03024">
    <property type="entry name" value="DsbA_FrnE"/>
    <property type="match status" value="1"/>
</dbReference>